<accession>A0A6C0HYU8</accession>
<organism evidence="1">
    <name type="scientific">viral metagenome</name>
    <dbReference type="NCBI Taxonomy" id="1070528"/>
    <lineage>
        <taxon>unclassified sequences</taxon>
        <taxon>metagenomes</taxon>
        <taxon>organismal metagenomes</taxon>
    </lineage>
</organism>
<dbReference type="AlphaFoldDB" id="A0A6C0HYU8"/>
<dbReference type="EMBL" id="MN740041">
    <property type="protein sequence ID" value="QHT85346.1"/>
    <property type="molecule type" value="Genomic_DNA"/>
</dbReference>
<proteinExistence type="predicted"/>
<name>A0A6C0HYU8_9ZZZZ</name>
<protein>
    <submittedName>
        <fullName evidence="1">Uncharacterized protein</fullName>
    </submittedName>
</protein>
<evidence type="ECO:0000313" key="1">
    <source>
        <dbReference type="EMBL" id="QHT85346.1"/>
    </source>
</evidence>
<sequence>MDNQLKGICGEEVIGASPYAWYTRCKSPWTRASDQEIVAATNYLKTAQEEQSVGLFKDVRYKGDTIYTVYMQGDTLVELLYDAPQNLRFRTSPLY</sequence>
<reference evidence="1" key="1">
    <citation type="journal article" date="2020" name="Nature">
        <title>Giant virus diversity and host interactions through global metagenomics.</title>
        <authorList>
            <person name="Schulz F."/>
            <person name="Roux S."/>
            <person name="Paez-Espino D."/>
            <person name="Jungbluth S."/>
            <person name="Walsh D.A."/>
            <person name="Denef V.J."/>
            <person name="McMahon K.D."/>
            <person name="Konstantinidis K.T."/>
            <person name="Eloe-Fadrosh E.A."/>
            <person name="Kyrpides N.C."/>
            <person name="Woyke T."/>
        </authorList>
    </citation>
    <scope>NUCLEOTIDE SEQUENCE</scope>
    <source>
        <strain evidence="1">GVMAG-M-3300023184-17</strain>
    </source>
</reference>